<dbReference type="EMBL" id="JANBOH010000154">
    <property type="protein sequence ID" value="KAJ1644607.1"/>
    <property type="molecule type" value="Genomic_DNA"/>
</dbReference>
<keyword evidence="10" id="KW-1015">Disulfide bond</keyword>
<organism evidence="19 20">
    <name type="scientific">Coemansia asiatica</name>
    <dbReference type="NCBI Taxonomy" id="1052880"/>
    <lineage>
        <taxon>Eukaryota</taxon>
        <taxon>Fungi</taxon>
        <taxon>Fungi incertae sedis</taxon>
        <taxon>Zoopagomycota</taxon>
        <taxon>Kickxellomycotina</taxon>
        <taxon>Kickxellomycetes</taxon>
        <taxon>Kickxellales</taxon>
        <taxon>Kickxellaceae</taxon>
        <taxon>Coemansia</taxon>
    </lineage>
</organism>
<evidence type="ECO:0000313" key="20">
    <source>
        <dbReference type="Proteomes" id="UP001145021"/>
    </source>
</evidence>
<accession>A0A9W8CHY1</accession>
<evidence type="ECO:0000256" key="11">
    <source>
        <dbReference type="ARBA" id="ARBA00023277"/>
    </source>
</evidence>
<comment type="caution">
    <text evidence="19">The sequence shown here is derived from an EMBL/GenBank/DDBJ whole genome shotgun (WGS) entry which is preliminary data.</text>
</comment>
<keyword evidence="20" id="KW-1185">Reference proteome</keyword>
<dbReference type="Pfam" id="PF03443">
    <property type="entry name" value="AA9"/>
    <property type="match status" value="2"/>
</dbReference>
<gene>
    <name evidence="19" type="ORF">LPJ64_003744</name>
</gene>
<keyword evidence="4" id="KW-0479">Metal-binding</keyword>
<evidence type="ECO:0000256" key="9">
    <source>
        <dbReference type="ARBA" id="ARBA00023033"/>
    </source>
</evidence>
<dbReference type="GO" id="GO:0005576">
    <property type="term" value="C:extracellular region"/>
    <property type="evidence" value="ECO:0007669"/>
    <property type="project" value="UniProtKB-SubCell"/>
</dbReference>
<protein>
    <recommendedName>
        <fullName evidence="15">lytic cellulose monooxygenase (C4-dehydrogenating)</fullName>
        <ecNumber evidence="15">1.14.99.56</ecNumber>
    </recommendedName>
</protein>
<evidence type="ECO:0000256" key="16">
    <source>
        <dbReference type="SAM" id="MobiDB-lite"/>
    </source>
</evidence>
<sequence length="461" mass="50575">MRFFNTLFFLGSGALTVLAHTHIRNIIINEVVYDRGEHILPYFSDFNFPVKDPLSANMTCRASNSNLDNTPAIEIGGNDVITLEWHQEIDRNSVAIQAQHDGPCLVYMAKINKPSPSDLGWFKIYEEGYSGGNWCSTSLNNKGGKLNVTIPEDLAPGDYILRGEIIALPEAERVYASDLTAGAQYYPNCVHLTVTGSGKTIPNENLVVFPGEYSSTHPGILVNANLNPVNYQIPGPDCIYPYNSNFNFPAEEFSGAELYCRTKTMSASVDACTIAAGDTITLDFKEEEGTNGRAIENEHNGPITAYMAPAESMGEGAVWFKIFEQGYDMDSDKWAINILNENDGLIDIKIPADIKAGDYILRGEILALHLADQGVYEVYSNCVLLTVTGGGSAVPEGVDLKEVYTNTDKYPGLLWDLYDGEKKEYPIPGPPVYEAGTSGPLSNNSNTSEDSDKQSKQRKQQ</sequence>
<keyword evidence="11" id="KW-0119">Carbohydrate metabolism</keyword>
<dbReference type="PANTHER" id="PTHR33353:SF10">
    <property type="entry name" value="ENDO-BETA-1,4-GLUCANASE D"/>
    <property type="match status" value="1"/>
</dbReference>
<feature type="chain" id="PRO_5040822361" description="lytic cellulose monooxygenase (C4-dehydrogenating)" evidence="17">
    <location>
        <begin position="20"/>
        <end position="461"/>
    </location>
</feature>
<keyword evidence="8" id="KW-0186">Copper</keyword>
<evidence type="ECO:0000256" key="13">
    <source>
        <dbReference type="ARBA" id="ARBA00044502"/>
    </source>
</evidence>
<evidence type="ECO:0000256" key="3">
    <source>
        <dbReference type="ARBA" id="ARBA00022525"/>
    </source>
</evidence>
<comment type="catalytic activity">
    <reaction evidence="14">
        <text>[(1-&gt;4)-beta-D-glucosyl]n+m + reduced acceptor + O2 = 4-dehydro-beta-D-glucosyl-[(1-&gt;4)-beta-D-glucosyl]n-1 + [(1-&gt;4)-beta-D-glucosyl]m + acceptor + H2O.</text>
        <dbReference type="EC" id="1.14.99.56"/>
    </reaction>
</comment>
<comment type="subcellular location">
    <subcellularLocation>
        <location evidence="2">Secreted</location>
    </subcellularLocation>
</comment>
<evidence type="ECO:0000256" key="8">
    <source>
        <dbReference type="ARBA" id="ARBA00023008"/>
    </source>
</evidence>
<dbReference type="GO" id="GO:0030245">
    <property type="term" value="P:cellulose catabolic process"/>
    <property type="evidence" value="ECO:0007669"/>
    <property type="project" value="UniProtKB-KW"/>
</dbReference>
<evidence type="ECO:0000313" key="19">
    <source>
        <dbReference type="EMBL" id="KAJ1644607.1"/>
    </source>
</evidence>
<evidence type="ECO:0000256" key="4">
    <source>
        <dbReference type="ARBA" id="ARBA00022723"/>
    </source>
</evidence>
<dbReference type="AlphaFoldDB" id="A0A9W8CHY1"/>
<dbReference type="InterPro" id="IPR005103">
    <property type="entry name" value="AA9_LPMO"/>
</dbReference>
<evidence type="ECO:0000256" key="6">
    <source>
        <dbReference type="ARBA" id="ARBA00023001"/>
    </source>
</evidence>
<keyword evidence="6" id="KW-0136">Cellulose degradation</keyword>
<evidence type="ECO:0000256" key="14">
    <source>
        <dbReference type="ARBA" id="ARBA00045077"/>
    </source>
</evidence>
<feature type="domain" description="Auxiliary Activity family 9 catalytic" evidence="18">
    <location>
        <begin position="20"/>
        <end position="225"/>
    </location>
</feature>
<evidence type="ECO:0000256" key="1">
    <source>
        <dbReference type="ARBA" id="ARBA00001973"/>
    </source>
</evidence>
<evidence type="ECO:0000256" key="2">
    <source>
        <dbReference type="ARBA" id="ARBA00004613"/>
    </source>
</evidence>
<keyword evidence="3" id="KW-0964">Secreted</keyword>
<dbReference type="PANTHER" id="PTHR33353">
    <property type="entry name" value="PUTATIVE (AFU_ORTHOLOGUE AFUA_1G12560)-RELATED"/>
    <property type="match status" value="1"/>
</dbReference>
<name>A0A9W8CHY1_9FUNG</name>
<evidence type="ECO:0000256" key="7">
    <source>
        <dbReference type="ARBA" id="ARBA00023002"/>
    </source>
</evidence>
<proteinExistence type="inferred from homology"/>
<keyword evidence="5 17" id="KW-0732">Signal</keyword>
<dbReference type="Proteomes" id="UP001145021">
    <property type="component" value="Unassembled WGS sequence"/>
</dbReference>
<dbReference type="EC" id="1.14.99.56" evidence="15"/>
<dbReference type="GO" id="GO:0004497">
    <property type="term" value="F:monooxygenase activity"/>
    <property type="evidence" value="ECO:0007669"/>
    <property type="project" value="UniProtKB-KW"/>
</dbReference>
<feature type="compositionally biased region" description="Polar residues" evidence="16">
    <location>
        <begin position="439"/>
        <end position="448"/>
    </location>
</feature>
<reference evidence="19" key="1">
    <citation type="submission" date="2022-07" db="EMBL/GenBank/DDBJ databases">
        <title>Phylogenomic reconstructions and comparative analyses of Kickxellomycotina fungi.</title>
        <authorList>
            <person name="Reynolds N.K."/>
            <person name="Stajich J.E."/>
            <person name="Barry K."/>
            <person name="Grigoriev I.V."/>
            <person name="Crous P."/>
            <person name="Smith M.E."/>
        </authorList>
    </citation>
    <scope>NUCLEOTIDE SEQUENCE</scope>
    <source>
        <strain evidence="19">NBRC 105413</strain>
    </source>
</reference>
<feature type="domain" description="Auxiliary Activity family 9 catalytic" evidence="18">
    <location>
        <begin position="241"/>
        <end position="425"/>
    </location>
</feature>
<dbReference type="GO" id="GO:0046872">
    <property type="term" value="F:metal ion binding"/>
    <property type="evidence" value="ECO:0007669"/>
    <property type="project" value="UniProtKB-KW"/>
</dbReference>
<evidence type="ECO:0000256" key="12">
    <source>
        <dbReference type="ARBA" id="ARBA00023326"/>
    </source>
</evidence>
<keyword evidence="9" id="KW-0503">Monooxygenase</keyword>
<comment type="similarity">
    <text evidence="13">Belongs to the polysaccharide monooxygenase AA9 family.</text>
</comment>
<dbReference type="Gene3D" id="2.70.50.70">
    <property type="match status" value="2"/>
</dbReference>
<comment type="cofactor">
    <cofactor evidence="1">
        <name>Cu(2+)</name>
        <dbReference type="ChEBI" id="CHEBI:29036"/>
    </cofactor>
</comment>
<dbReference type="CDD" id="cd21175">
    <property type="entry name" value="LPMO_AA9"/>
    <property type="match status" value="2"/>
</dbReference>
<evidence type="ECO:0000256" key="10">
    <source>
        <dbReference type="ARBA" id="ARBA00023157"/>
    </source>
</evidence>
<evidence type="ECO:0000256" key="15">
    <source>
        <dbReference type="ARBA" id="ARBA00047174"/>
    </source>
</evidence>
<evidence type="ECO:0000259" key="18">
    <source>
        <dbReference type="Pfam" id="PF03443"/>
    </source>
</evidence>
<evidence type="ECO:0000256" key="5">
    <source>
        <dbReference type="ARBA" id="ARBA00022729"/>
    </source>
</evidence>
<keyword evidence="12" id="KW-0624">Polysaccharide degradation</keyword>
<feature type="region of interest" description="Disordered" evidence="16">
    <location>
        <begin position="426"/>
        <end position="461"/>
    </location>
</feature>
<evidence type="ECO:0000256" key="17">
    <source>
        <dbReference type="SAM" id="SignalP"/>
    </source>
</evidence>
<dbReference type="InterPro" id="IPR049892">
    <property type="entry name" value="AA9"/>
</dbReference>
<keyword evidence="7" id="KW-0560">Oxidoreductase</keyword>
<feature type="signal peptide" evidence="17">
    <location>
        <begin position="1"/>
        <end position="19"/>
    </location>
</feature>